<organism evidence="1 2">
    <name type="scientific">Amycolatopsis roodepoortensis</name>
    <dbReference type="NCBI Taxonomy" id="700274"/>
    <lineage>
        <taxon>Bacteria</taxon>
        <taxon>Bacillati</taxon>
        <taxon>Actinomycetota</taxon>
        <taxon>Actinomycetes</taxon>
        <taxon>Pseudonocardiales</taxon>
        <taxon>Pseudonocardiaceae</taxon>
        <taxon>Amycolatopsis</taxon>
    </lineage>
</organism>
<proteinExistence type="predicted"/>
<dbReference type="InterPro" id="IPR025447">
    <property type="entry name" value="DUF4192"/>
</dbReference>
<dbReference type="RefSeq" id="WP_192745540.1">
    <property type="nucleotide sequence ID" value="NZ_JADBEJ010000005.1"/>
</dbReference>
<keyword evidence="2" id="KW-1185">Reference proteome</keyword>
<evidence type="ECO:0000313" key="2">
    <source>
        <dbReference type="Proteomes" id="UP000656548"/>
    </source>
</evidence>
<evidence type="ECO:0000313" key="1">
    <source>
        <dbReference type="EMBL" id="MBE1578614.1"/>
    </source>
</evidence>
<dbReference type="Pfam" id="PF13830">
    <property type="entry name" value="DUF4192"/>
    <property type="match status" value="1"/>
</dbReference>
<reference evidence="1 2" key="1">
    <citation type="submission" date="2020-10" db="EMBL/GenBank/DDBJ databases">
        <title>Sequencing the genomes of 1000 actinobacteria strains.</title>
        <authorList>
            <person name="Klenk H.-P."/>
        </authorList>
    </citation>
    <scope>NUCLEOTIDE SEQUENCE [LARGE SCALE GENOMIC DNA]</scope>
    <source>
        <strain evidence="1 2">DSM 46661</strain>
    </source>
</reference>
<accession>A0ABR9LD63</accession>
<comment type="caution">
    <text evidence="1">The sequence shown here is derived from an EMBL/GenBank/DDBJ whole genome shotgun (WGS) entry which is preliminary data.</text>
</comment>
<gene>
    <name evidence="1" type="ORF">H4W30_005674</name>
</gene>
<dbReference type="Proteomes" id="UP000656548">
    <property type="component" value="Unassembled WGS sequence"/>
</dbReference>
<evidence type="ECO:0008006" key="3">
    <source>
        <dbReference type="Google" id="ProtNLM"/>
    </source>
</evidence>
<sequence>MTTSTPTGRTKVDLTDPADLLAAIPYLLGFHPEDSVVVFGLRGPGRMQQGLVMRADLPPPGLEHDEARELAVRLAVTGHTGATVAVIGGGTANKAGRPPHRRFVRRLEAVLAEYEISLKHSVWASRIAAGVRWGCYREKTCGGLLPDPRDSVAAAVVTGAGQITHASRDELERLFDPVAPETLARRADLLTRMADPPWRGRDPVQAGVAEVNAALTRADEGDLAITDDQAVRLAWALSLVEVRDACVLTAAPADSRLARAAEELWLTLAREIPAPEMAEALALKAHAAYVRGDLATAGIALARATEADPDHGLARLLTAALHAMVEPSELSGAVLRQRAGGPPEIGLRRSGGTG</sequence>
<name>A0ABR9LD63_9PSEU</name>
<dbReference type="EMBL" id="JADBEJ010000005">
    <property type="protein sequence ID" value="MBE1578614.1"/>
    <property type="molecule type" value="Genomic_DNA"/>
</dbReference>
<protein>
    <recommendedName>
        <fullName evidence="3">DUF4192 domain-containing protein</fullName>
    </recommendedName>
</protein>